<reference evidence="2 3" key="1">
    <citation type="journal article" date="2020" name="Biotechnol. Biofuels">
        <title>New insights from the biogas microbiome by comprehensive genome-resolved metagenomics of nearly 1600 species originating from multiple anaerobic digesters.</title>
        <authorList>
            <person name="Campanaro S."/>
            <person name="Treu L."/>
            <person name="Rodriguez-R L.M."/>
            <person name="Kovalovszki A."/>
            <person name="Ziels R.M."/>
            <person name="Maus I."/>
            <person name="Zhu X."/>
            <person name="Kougias P.G."/>
            <person name="Basile A."/>
            <person name="Luo G."/>
            <person name="Schluter A."/>
            <person name="Konstantinidis K.T."/>
            <person name="Angelidaki I."/>
        </authorList>
    </citation>
    <scope>NUCLEOTIDE SEQUENCE [LARGE SCALE GENOMIC DNA]</scope>
    <source>
        <strain evidence="2">AS04akNAM_66</strain>
    </source>
</reference>
<dbReference type="SMART" id="SM01040">
    <property type="entry name" value="Bro-N"/>
    <property type="match status" value="1"/>
</dbReference>
<proteinExistence type="predicted"/>
<evidence type="ECO:0000313" key="2">
    <source>
        <dbReference type="EMBL" id="HHV69697.1"/>
    </source>
</evidence>
<comment type="caution">
    <text evidence="2">The sequence shown here is derived from an EMBL/GenBank/DDBJ whole genome shotgun (WGS) entry which is preliminary data.</text>
</comment>
<evidence type="ECO:0000259" key="1">
    <source>
        <dbReference type="PROSITE" id="PS51750"/>
    </source>
</evidence>
<dbReference type="PANTHER" id="PTHR36180:SF2">
    <property type="entry name" value="BRO FAMILY PROTEIN"/>
    <property type="match status" value="1"/>
</dbReference>
<evidence type="ECO:0000313" key="3">
    <source>
        <dbReference type="Proteomes" id="UP000551563"/>
    </source>
</evidence>
<name>A0A7V6U1C4_9HYPH</name>
<dbReference type="PANTHER" id="PTHR36180">
    <property type="entry name" value="DNA-BINDING PROTEIN-RELATED-RELATED"/>
    <property type="match status" value="1"/>
</dbReference>
<protein>
    <submittedName>
        <fullName evidence="2">BRO family protein</fullName>
    </submittedName>
</protein>
<accession>A0A7V6U1C4</accession>
<dbReference type="Proteomes" id="UP000551563">
    <property type="component" value="Unassembled WGS sequence"/>
</dbReference>
<dbReference type="Pfam" id="PF02498">
    <property type="entry name" value="Bro-N"/>
    <property type="match status" value="1"/>
</dbReference>
<dbReference type="InterPro" id="IPR003497">
    <property type="entry name" value="BRO_N_domain"/>
</dbReference>
<dbReference type="AlphaFoldDB" id="A0A7V6U1C4"/>
<sequence>MNATETWTKRTVRAWFVAVILKGDPWFIAQDVCQCLGLTHTATSVAHLDSAEKMWLAKANVSTTHFSVSNRGVTVISESGLYKLVLKSRRPEAKKFQDWVTQVVLPSIRKNGAYVLDQEKGPDEGF</sequence>
<dbReference type="PROSITE" id="PS51750">
    <property type="entry name" value="BRO_N"/>
    <property type="match status" value="1"/>
</dbReference>
<organism evidence="2 3">
    <name type="scientific">Brucella intermedia</name>
    <dbReference type="NCBI Taxonomy" id="94625"/>
    <lineage>
        <taxon>Bacteria</taxon>
        <taxon>Pseudomonadati</taxon>
        <taxon>Pseudomonadota</taxon>
        <taxon>Alphaproteobacteria</taxon>
        <taxon>Hyphomicrobiales</taxon>
        <taxon>Brucellaceae</taxon>
        <taxon>Brucella/Ochrobactrum group</taxon>
        <taxon>Brucella</taxon>
    </lineage>
</organism>
<feature type="domain" description="Bro-N" evidence="1">
    <location>
        <begin position="1"/>
        <end position="112"/>
    </location>
</feature>
<dbReference type="EMBL" id="DUMN01000535">
    <property type="protein sequence ID" value="HHV69697.1"/>
    <property type="molecule type" value="Genomic_DNA"/>
</dbReference>
<gene>
    <name evidence="2" type="ORF">GXX48_18980</name>
</gene>